<proteinExistence type="predicted"/>
<evidence type="ECO:0000259" key="1">
    <source>
        <dbReference type="Pfam" id="PF00534"/>
    </source>
</evidence>
<name>A0A2T1D586_9CYAN</name>
<dbReference type="Proteomes" id="UP000238634">
    <property type="component" value="Unassembled WGS sequence"/>
</dbReference>
<dbReference type="SUPFAM" id="SSF53756">
    <property type="entry name" value="UDP-Glycosyltransferase/glycogen phosphorylase"/>
    <property type="match status" value="1"/>
</dbReference>
<dbReference type="AlphaFoldDB" id="A0A2T1D586"/>
<reference evidence="2 3" key="1">
    <citation type="submission" date="2018-02" db="EMBL/GenBank/DDBJ databases">
        <authorList>
            <person name="Cohen D.B."/>
            <person name="Kent A.D."/>
        </authorList>
    </citation>
    <scope>NUCLEOTIDE SEQUENCE [LARGE SCALE GENOMIC DNA]</scope>
    <source>
        <strain evidence="2 3">ULC007</strain>
    </source>
</reference>
<comment type="caution">
    <text evidence="2">The sequence shown here is derived from an EMBL/GenBank/DDBJ whole genome shotgun (WGS) entry which is preliminary data.</text>
</comment>
<keyword evidence="2" id="KW-0808">Transferase</keyword>
<dbReference type="STRING" id="1920490.GCA_001895925_02814"/>
<accession>A0A2T1D586</accession>
<sequence>MQQAADNTPRHSYEEGHQLIQQNYKVFRTLLSQAKDLAQRGKYSAAAVYGQMAASYAQSNHCGLFVSHELEQLIIMIGRQATSPNLYPHNTSALPSNPKNILHVSSIAPECAGIPRLMRRWIQQDSLRSHSVVLTKHAPNEIPQILRDAVAQRQGRIYLLNEKPGGLLARAERLRECAASADVVVLHTWEHDIVPTIAFANKKQSPPIIYTNHGDHWFWIGANVSDVVANLRESGMGLSQERRGIEAKRNMLLPTILEPFHRALSRTEAKRQLGIDENSVLLLSIARAVKYKTSDGTTFADAHVSLLKQYKQAVLVVIGPGSHEDWSAAIEQTQGRIQVLGETPDTAVFYQAADIYVDSFPFVSITSLLEAGSYSVPLVSRYAHTSAACGIFGADMPGLTGNLIRVSDLDGYEEVLSRLIENEAYRLSLGEMTRQKIEETHWGSNWQSSLENVYANAIALPRVVVPSDSTDKIFLGEPDIFLPLIHKTSLTQIIHWHMSLLPLMERLHLWLRLIKKNGLRNTPSNLLMPEWLRSRYYRLRSR</sequence>
<dbReference type="OrthoDB" id="479249at2"/>
<dbReference type="EMBL" id="PVWG01000056">
    <property type="protein sequence ID" value="PSB15639.1"/>
    <property type="molecule type" value="Genomic_DNA"/>
</dbReference>
<feature type="domain" description="Glycosyl transferase family 1" evidence="1">
    <location>
        <begin position="266"/>
        <end position="435"/>
    </location>
</feature>
<gene>
    <name evidence="2" type="ORF">C7B65_23880</name>
</gene>
<dbReference type="InterPro" id="IPR001296">
    <property type="entry name" value="Glyco_trans_1"/>
</dbReference>
<protein>
    <submittedName>
        <fullName evidence="2">Glycosyl transferase family 1</fullName>
    </submittedName>
</protein>
<dbReference type="GO" id="GO:0016757">
    <property type="term" value="F:glycosyltransferase activity"/>
    <property type="evidence" value="ECO:0007669"/>
    <property type="project" value="InterPro"/>
</dbReference>
<keyword evidence="3" id="KW-1185">Reference proteome</keyword>
<dbReference type="Pfam" id="PF00534">
    <property type="entry name" value="Glycos_transf_1"/>
    <property type="match status" value="1"/>
</dbReference>
<evidence type="ECO:0000313" key="3">
    <source>
        <dbReference type="Proteomes" id="UP000238634"/>
    </source>
</evidence>
<dbReference type="Gene3D" id="3.40.50.2000">
    <property type="entry name" value="Glycogen Phosphorylase B"/>
    <property type="match status" value="2"/>
</dbReference>
<reference evidence="2 3" key="2">
    <citation type="submission" date="2018-03" db="EMBL/GenBank/DDBJ databases">
        <title>The ancient ancestry and fast evolution of plastids.</title>
        <authorList>
            <person name="Moore K.R."/>
            <person name="Magnabosco C."/>
            <person name="Momper L."/>
            <person name="Gold D.A."/>
            <person name="Bosak T."/>
            <person name="Fournier G.P."/>
        </authorList>
    </citation>
    <scope>NUCLEOTIDE SEQUENCE [LARGE SCALE GENOMIC DNA]</scope>
    <source>
        <strain evidence="2 3">ULC007</strain>
    </source>
</reference>
<organism evidence="2 3">
    <name type="scientific">Phormidesmis priestleyi ULC007</name>
    <dbReference type="NCBI Taxonomy" id="1920490"/>
    <lineage>
        <taxon>Bacteria</taxon>
        <taxon>Bacillati</taxon>
        <taxon>Cyanobacteriota</taxon>
        <taxon>Cyanophyceae</taxon>
        <taxon>Leptolyngbyales</taxon>
        <taxon>Leptolyngbyaceae</taxon>
        <taxon>Phormidesmis</taxon>
    </lineage>
</organism>
<evidence type="ECO:0000313" key="2">
    <source>
        <dbReference type="EMBL" id="PSB15639.1"/>
    </source>
</evidence>
<dbReference type="CDD" id="cd03801">
    <property type="entry name" value="GT4_PimA-like"/>
    <property type="match status" value="1"/>
</dbReference>
<dbReference type="RefSeq" id="WP_073074970.1">
    <property type="nucleotide sequence ID" value="NZ_MPPI01000053.1"/>
</dbReference>